<keyword evidence="1" id="KW-1133">Transmembrane helix</keyword>
<proteinExistence type="predicted"/>
<reference evidence="2 3" key="1">
    <citation type="submission" date="2013-03" db="EMBL/GenBank/DDBJ databases">
        <title>Assembly of a new bacterial strain Brevibacillus borstelensis AK1.</title>
        <authorList>
            <person name="Rajan I."/>
            <person name="PoliReddy D."/>
            <person name="Sugumar T."/>
            <person name="Rathinam K."/>
            <person name="Alqarawi S."/>
            <person name="Khalil A.B."/>
            <person name="Sivakumar N."/>
        </authorList>
    </citation>
    <scope>NUCLEOTIDE SEQUENCE [LARGE SCALE GENOMIC DNA]</scope>
    <source>
        <strain evidence="2 3">AK1</strain>
    </source>
</reference>
<keyword evidence="1" id="KW-0472">Membrane</keyword>
<protein>
    <recommendedName>
        <fullName evidence="4">YtpI-like protein</fullName>
    </recommendedName>
</protein>
<feature type="transmembrane region" description="Helical" evidence="1">
    <location>
        <begin position="43"/>
        <end position="59"/>
    </location>
</feature>
<evidence type="ECO:0000313" key="3">
    <source>
        <dbReference type="Proteomes" id="UP000012081"/>
    </source>
</evidence>
<name>M8E1J4_9BACL</name>
<evidence type="ECO:0000313" key="2">
    <source>
        <dbReference type="EMBL" id="EMT53126.1"/>
    </source>
</evidence>
<dbReference type="EMBL" id="APBN01000003">
    <property type="protein sequence ID" value="EMT53126.1"/>
    <property type="molecule type" value="Genomic_DNA"/>
</dbReference>
<dbReference type="PATRIC" id="fig|1300222.3.peg.2091"/>
<gene>
    <name evidence="2" type="ORF">I532_10122</name>
</gene>
<dbReference type="RefSeq" id="WP_003388009.1">
    <property type="nucleotide sequence ID" value="NZ_APBN01000003.1"/>
</dbReference>
<dbReference type="GeneID" id="89501141"/>
<comment type="caution">
    <text evidence="2">The sequence shown here is derived from an EMBL/GenBank/DDBJ whole genome shotgun (WGS) entry which is preliminary data.</text>
</comment>
<dbReference type="Pfam" id="PF14007">
    <property type="entry name" value="YtpI"/>
    <property type="match status" value="1"/>
</dbReference>
<keyword evidence="3" id="KW-1185">Reference proteome</keyword>
<dbReference type="InterPro" id="IPR025618">
    <property type="entry name" value="YtpI"/>
</dbReference>
<organism evidence="2 3">
    <name type="scientific">Brevibacillus borstelensis AK1</name>
    <dbReference type="NCBI Taxonomy" id="1300222"/>
    <lineage>
        <taxon>Bacteria</taxon>
        <taxon>Bacillati</taxon>
        <taxon>Bacillota</taxon>
        <taxon>Bacilli</taxon>
        <taxon>Bacillales</taxon>
        <taxon>Paenibacillaceae</taxon>
        <taxon>Brevibacillus</taxon>
    </lineage>
</organism>
<sequence>MWFATYMTGVIASLVASVYYSVTARQRGIHPLVSRMTLGKMNISLGVLVTLFGLNQFSFDELDKIRIFVALLLLFVGVINLVLGTRNYLRYRAAWQAEVKKSS</sequence>
<feature type="transmembrane region" description="Helical" evidence="1">
    <location>
        <begin position="65"/>
        <end position="83"/>
    </location>
</feature>
<feature type="transmembrane region" description="Helical" evidence="1">
    <location>
        <begin position="6"/>
        <end position="22"/>
    </location>
</feature>
<evidence type="ECO:0000256" key="1">
    <source>
        <dbReference type="SAM" id="Phobius"/>
    </source>
</evidence>
<dbReference type="AlphaFoldDB" id="M8E1J4"/>
<keyword evidence="1" id="KW-0812">Transmembrane</keyword>
<accession>M8E1J4</accession>
<evidence type="ECO:0008006" key="4">
    <source>
        <dbReference type="Google" id="ProtNLM"/>
    </source>
</evidence>
<dbReference type="Proteomes" id="UP000012081">
    <property type="component" value="Unassembled WGS sequence"/>
</dbReference>
<dbReference type="OrthoDB" id="2472171at2"/>